<dbReference type="Gene3D" id="3.40.50.1440">
    <property type="entry name" value="Tubulin/FtsZ, GTPase domain"/>
    <property type="match status" value="2"/>
</dbReference>
<comment type="subcellular location">
    <subcellularLocation>
        <location evidence="2">Mitochondrion</location>
    </subcellularLocation>
</comment>
<evidence type="ECO:0000259" key="6">
    <source>
        <dbReference type="Pfam" id="PF14881"/>
    </source>
</evidence>
<dbReference type="InterPro" id="IPR049942">
    <property type="entry name" value="DML1/Misato"/>
</dbReference>
<dbReference type="InterPro" id="IPR029209">
    <property type="entry name" value="DML1/Misato_tubulin"/>
</dbReference>
<feature type="domain" description="DML1/Misato tubulin" evidence="6">
    <location>
        <begin position="127"/>
        <end position="314"/>
    </location>
</feature>
<dbReference type="Pfam" id="PF14881">
    <property type="entry name" value="Tubulin_3"/>
    <property type="match status" value="1"/>
</dbReference>
<dbReference type="AlphaFoldDB" id="A0A6A6W621"/>
<dbReference type="InterPro" id="IPR036525">
    <property type="entry name" value="Tubulin/FtsZ_GTPase_sf"/>
</dbReference>
<dbReference type="PANTHER" id="PTHR13391">
    <property type="entry name" value="MITOCHONDRIAL DISTRIBUTION REGULATOR MISATO"/>
    <property type="match status" value="1"/>
</dbReference>
<protein>
    <submittedName>
        <fullName evidence="7">Tubulin nucleotide-binding domain-like protein</fullName>
    </submittedName>
</protein>
<keyword evidence="4" id="KW-0496">Mitochondrion</keyword>
<dbReference type="RefSeq" id="XP_033599448.1">
    <property type="nucleotide sequence ID" value="XM_033747608.1"/>
</dbReference>
<accession>A0A6A6W621</accession>
<dbReference type="GeneID" id="54488662"/>
<proteinExistence type="inferred from homology"/>
<name>A0A6A6W621_9PEZI</name>
<dbReference type="SUPFAM" id="SSF52490">
    <property type="entry name" value="Tubulin nucleotide-binding domain-like"/>
    <property type="match status" value="1"/>
</dbReference>
<feature type="domain" description="Misato Segment II tubulin-like" evidence="5">
    <location>
        <begin position="2"/>
        <end position="112"/>
    </location>
</feature>
<dbReference type="OrthoDB" id="271881at2759"/>
<evidence type="ECO:0000256" key="3">
    <source>
        <dbReference type="ARBA" id="ARBA00008507"/>
    </source>
</evidence>
<gene>
    <name evidence="7" type="ORF">EJ05DRAFT_50468</name>
</gene>
<evidence type="ECO:0000256" key="1">
    <source>
        <dbReference type="ARBA" id="ARBA00003757"/>
    </source>
</evidence>
<dbReference type="Pfam" id="PF10644">
    <property type="entry name" value="Misat_Tub_SegII"/>
    <property type="match status" value="1"/>
</dbReference>
<evidence type="ECO:0000256" key="2">
    <source>
        <dbReference type="ARBA" id="ARBA00004173"/>
    </source>
</evidence>
<keyword evidence="8" id="KW-1185">Reference proteome</keyword>
<reference evidence="7" key="1">
    <citation type="journal article" date="2020" name="Stud. Mycol.">
        <title>101 Dothideomycetes genomes: a test case for predicting lifestyles and emergence of pathogens.</title>
        <authorList>
            <person name="Haridas S."/>
            <person name="Albert R."/>
            <person name="Binder M."/>
            <person name="Bloem J."/>
            <person name="Labutti K."/>
            <person name="Salamov A."/>
            <person name="Andreopoulos B."/>
            <person name="Baker S."/>
            <person name="Barry K."/>
            <person name="Bills G."/>
            <person name="Bluhm B."/>
            <person name="Cannon C."/>
            <person name="Castanera R."/>
            <person name="Culley D."/>
            <person name="Daum C."/>
            <person name="Ezra D."/>
            <person name="Gonzalez J."/>
            <person name="Henrissat B."/>
            <person name="Kuo A."/>
            <person name="Liang C."/>
            <person name="Lipzen A."/>
            <person name="Lutzoni F."/>
            <person name="Magnuson J."/>
            <person name="Mondo S."/>
            <person name="Nolan M."/>
            <person name="Ohm R."/>
            <person name="Pangilinan J."/>
            <person name="Park H.-J."/>
            <person name="Ramirez L."/>
            <person name="Alfaro M."/>
            <person name="Sun H."/>
            <person name="Tritt A."/>
            <person name="Yoshinaga Y."/>
            <person name="Zwiers L.-H."/>
            <person name="Turgeon B."/>
            <person name="Goodwin S."/>
            <person name="Spatafora J."/>
            <person name="Crous P."/>
            <person name="Grigoriev I."/>
        </authorList>
    </citation>
    <scope>NUCLEOTIDE SEQUENCE</scope>
    <source>
        <strain evidence="7">CBS 121739</strain>
    </source>
</reference>
<sequence length="524" mass="58702">MHEILTVQLGTQANYVGTHFWNTQEKYFTYANEEISLVDHDIHFRAGRAPNGSETYNPRALIYDLKENFGALKKAEGEYVEEFDTSGGIWPNSSTIHTGPPISTHPYIDSLSHPHGPLPSLLCGQPPRYFTDLSHTYFHPRSIMPLPRAVIPTVSHLNPLKSFRAGAEFYHDLDIADPAGDGDLFERDVRWWVEECDNLQGVQIITGADDAWGGFAGAWVERWKDEMGGGKGVWVWGVEKYIEPKEQSRESRLLSLLNETLALCALAMHASLYVPLTSQPLRSPSYLTYDPGSAWHVSALQATALETAAFSSRLRPASNTRRGMFQDMEEITNSGGNRNVAKLEMSIQDAESDQIIMTGDKSDYRMANGHMIAADEYEEPKKLDVDMFSKDMGNIGNTHSSASQSEHVFGRVEVVRGNWGLGEERTEGEERWSGPVVERYHSPLTYPQLTSFPTIFGVQSDHRLAIHTALTTSSAVATQIRQMERTVRRYVSVDEREAVSDGLKTLCEEYEEGWDSGSDEGEDE</sequence>
<organism evidence="7 8">
    <name type="scientific">Pseudovirgaria hyperparasitica</name>
    <dbReference type="NCBI Taxonomy" id="470096"/>
    <lineage>
        <taxon>Eukaryota</taxon>
        <taxon>Fungi</taxon>
        <taxon>Dikarya</taxon>
        <taxon>Ascomycota</taxon>
        <taxon>Pezizomycotina</taxon>
        <taxon>Dothideomycetes</taxon>
        <taxon>Dothideomycetes incertae sedis</taxon>
        <taxon>Acrospermales</taxon>
        <taxon>Acrospermaceae</taxon>
        <taxon>Pseudovirgaria</taxon>
    </lineage>
</organism>
<dbReference type="GO" id="GO:0007005">
    <property type="term" value="P:mitochondrion organization"/>
    <property type="evidence" value="ECO:0007669"/>
    <property type="project" value="InterPro"/>
</dbReference>
<evidence type="ECO:0000259" key="5">
    <source>
        <dbReference type="Pfam" id="PF10644"/>
    </source>
</evidence>
<comment type="similarity">
    <text evidence="3">Belongs to the misato family.</text>
</comment>
<dbReference type="InterPro" id="IPR019605">
    <property type="entry name" value="Misato_II_tubulin-like"/>
</dbReference>
<dbReference type="Proteomes" id="UP000799437">
    <property type="component" value="Unassembled WGS sequence"/>
</dbReference>
<dbReference type="GO" id="GO:0005739">
    <property type="term" value="C:mitochondrion"/>
    <property type="evidence" value="ECO:0007669"/>
    <property type="project" value="UniProtKB-SubCell"/>
</dbReference>
<dbReference type="PANTHER" id="PTHR13391:SF0">
    <property type="entry name" value="PROTEIN MISATO HOMOLOG 1"/>
    <property type="match status" value="1"/>
</dbReference>
<evidence type="ECO:0000313" key="8">
    <source>
        <dbReference type="Proteomes" id="UP000799437"/>
    </source>
</evidence>
<dbReference type="EMBL" id="ML996574">
    <property type="protein sequence ID" value="KAF2756997.1"/>
    <property type="molecule type" value="Genomic_DNA"/>
</dbReference>
<evidence type="ECO:0000313" key="7">
    <source>
        <dbReference type="EMBL" id="KAF2756997.1"/>
    </source>
</evidence>
<comment type="function">
    <text evidence="1">Involved in the partitioning of the mitochondrial organelle and mitochondrial DNA (mtDNA) inheritance.</text>
</comment>
<evidence type="ECO:0000256" key="4">
    <source>
        <dbReference type="ARBA" id="ARBA00023128"/>
    </source>
</evidence>